<dbReference type="Pfam" id="PF01663">
    <property type="entry name" value="Phosphodiest"/>
    <property type="match status" value="1"/>
</dbReference>
<evidence type="ECO:0000313" key="2">
    <source>
        <dbReference type="Proteomes" id="UP000198859"/>
    </source>
</evidence>
<accession>A0A1H1Q7D2</accession>
<dbReference type="RefSeq" id="WP_091727528.1">
    <property type="nucleotide sequence ID" value="NZ_LT629757.1"/>
</dbReference>
<keyword evidence="2" id="KW-1185">Reference proteome</keyword>
<protein>
    <submittedName>
        <fullName evidence="1">Type I phosphodiesterase / nucleotide pyrophosphatase</fullName>
    </submittedName>
</protein>
<dbReference type="GO" id="GO:0016787">
    <property type="term" value="F:hydrolase activity"/>
    <property type="evidence" value="ECO:0007669"/>
    <property type="project" value="UniProtKB-ARBA"/>
</dbReference>
<proteinExistence type="predicted"/>
<dbReference type="PANTHER" id="PTHR10151:SF120">
    <property type="entry name" value="BIS(5'-ADENOSYL)-TRIPHOSPHATASE"/>
    <property type="match status" value="1"/>
</dbReference>
<gene>
    <name evidence="1" type="ORF">SAMN04488570_1336</name>
</gene>
<dbReference type="InterPro" id="IPR017850">
    <property type="entry name" value="Alkaline_phosphatase_core_sf"/>
</dbReference>
<name>A0A1H1Q7D2_9ACTN</name>
<dbReference type="Gene3D" id="3.40.720.10">
    <property type="entry name" value="Alkaline Phosphatase, subunit A"/>
    <property type="match status" value="1"/>
</dbReference>
<reference evidence="2" key="1">
    <citation type="submission" date="2016-10" db="EMBL/GenBank/DDBJ databases">
        <authorList>
            <person name="Varghese N."/>
            <person name="Submissions S."/>
        </authorList>
    </citation>
    <scope>NUCLEOTIDE SEQUENCE [LARGE SCALE GENOMIC DNA]</scope>
    <source>
        <strain evidence="2">DSM 22127</strain>
    </source>
</reference>
<dbReference type="PANTHER" id="PTHR10151">
    <property type="entry name" value="ECTONUCLEOTIDE PYROPHOSPHATASE/PHOSPHODIESTERASE"/>
    <property type="match status" value="1"/>
</dbReference>
<dbReference type="AlphaFoldDB" id="A0A1H1Q7D2"/>
<sequence>MTQGAWGSGPATGFLAPAWSSADAAGRTLADVLPAVARALGVDLGGHASSLELPPAPAYVVVLVDGLGHELLAEHRAQAPYLHSLLGTPPATCGVPSTTATSLTSLGTALAPGQHGLVGFTSRVPATGELLNALFWDRDVDPLDWQPHPTAFARLEALGVRTTVVSKREFAGSGLTRCGQRGAAYVGADDIAERVAGAVAAAAHRPSLTYVYDGDLDWHGHRAGVDSQRWRGQLRDVDEDVQELRDALPPEVRIVVVADHGMVDCGPETRVDVDVLPGLRDGVTLLGGEARFRHVYCHDGAVDDVAATWREVLGERATVLTREQATARGWFGPVDAGVRPRIGDVVAAAHGTWGLFSTTDFAYETTLVGLHGSLTPQEMLIPLLVC</sequence>
<dbReference type="InterPro" id="IPR002591">
    <property type="entry name" value="Phosphodiest/P_Trfase"/>
</dbReference>
<organism evidence="1 2">
    <name type="scientific">Nocardioides scoriae</name>
    <dbReference type="NCBI Taxonomy" id="642780"/>
    <lineage>
        <taxon>Bacteria</taxon>
        <taxon>Bacillati</taxon>
        <taxon>Actinomycetota</taxon>
        <taxon>Actinomycetes</taxon>
        <taxon>Propionibacteriales</taxon>
        <taxon>Nocardioidaceae</taxon>
        <taxon>Nocardioides</taxon>
    </lineage>
</organism>
<dbReference type="OrthoDB" id="9779267at2"/>
<evidence type="ECO:0000313" key="1">
    <source>
        <dbReference type="EMBL" id="SDS19335.1"/>
    </source>
</evidence>
<dbReference type="Proteomes" id="UP000198859">
    <property type="component" value="Chromosome I"/>
</dbReference>
<dbReference type="SUPFAM" id="SSF53649">
    <property type="entry name" value="Alkaline phosphatase-like"/>
    <property type="match status" value="1"/>
</dbReference>
<dbReference type="EMBL" id="LT629757">
    <property type="protein sequence ID" value="SDS19335.1"/>
    <property type="molecule type" value="Genomic_DNA"/>
</dbReference>
<dbReference type="STRING" id="642780.SAMN04488570_1336"/>